<dbReference type="EMBL" id="JAANIU010009842">
    <property type="protein sequence ID" value="KAG1532529.1"/>
    <property type="molecule type" value="Genomic_DNA"/>
</dbReference>
<dbReference type="GO" id="GO:0004411">
    <property type="term" value="F:homogentisate 1,2-dioxygenase activity"/>
    <property type="evidence" value="ECO:0007669"/>
    <property type="project" value="UniProtKB-EC"/>
</dbReference>
<comment type="caution">
    <text evidence="9">The sequence shown here is derived from an EMBL/GenBank/DDBJ whole genome shotgun (WGS) entry which is preliminary data.</text>
</comment>
<protein>
    <recommendedName>
        <fullName evidence="2">homogentisate 1,2-dioxygenase</fullName>
        <ecNumber evidence="2">1.13.11.5</ecNumber>
    </recommendedName>
</protein>
<dbReference type="GO" id="GO:0046872">
    <property type="term" value="F:metal ion binding"/>
    <property type="evidence" value="ECO:0007669"/>
    <property type="project" value="UniProtKB-KW"/>
</dbReference>
<keyword evidence="5" id="KW-0560">Oxidoreductase</keyword>
<keyword evidence="10" id="KW-1185">Reference proteome</keyword>
<dbReference type="AlphaFoldDB" id="A0A9P7C2R3"/>
<dbReference type="EC" id="1.13.11.5" evidence="2"/>
<keyword evidence="3" id="KW-0479">Metal-binding</keyword>
<keyword evidence="4" id="KW-0223">Dioxygenase</keyword>
<accession>A0A9P7C2R3</accession>
<organism evidence="9 10">
    <name type="scientific">Rhizopus delemar</name>
    <dbReference type="NCBI Taxonomy" id="936053"/>
    <lineage>
        <taxon>Eukaryota</taxon>
        <taxon>Fungi</taxon>
        <taxon>Fungi incertae sedis</taxon>
        <taxon>Mucoromycota</taxon>
        <taxon>Mucoromycotina</taxon>
        <taxon>Mucoromycetes</taxon>
        <taxon>Mucorales</taxon>
        <taxon>Mucorineae</taxon>
        <taxon>Rhizopodaceae</taxon>
        <taxon>Rhizopus</taxon>
    </lineage>
</organism>
<evidence type="ECO:0000256" key="5">
    <source>
        <dbReference type="ARBA" id="ARBA00023002"/>
    </source>
</evidence>
<dbReference type="PANTHER" id="PTHR11056">
    <property type="entry name" value="HOMOGENTISATE 1,2-DIOXYGENASE"/>
    <property type="match status" value="1"/>
</dbReference>
<dbReference type="Pfam" id="PF20510">
    <property type="entry name" value="HgmA_N"/>
    <property type="match status" value="1"/>
</dbReference>
<sequence length="105" mass="11673">MGGNGSPDAHAGVGIHLYAANRDMVGRYFYDADGELLIVPQRGALRRLTEMGVIEIEPQQIAPRLHLRELRRAAEAARPRPDRLQRPGQPTRLRDPACGIRGRGR</sequence>
<evidence type="ECO:0000313" key="9">
    <source>
        <dbReference type="EMBL" id="KAG1532529.1"/>
    </source>
</evidence>
<dbReference type="Proteomes" id="UP000740926">
    <property type="component" value="Unassembled WGS sequence"/>
</dbReference>
<keyword evidence="6" id="KW-0408">Iron</keyword>
<dbReference type="SUPFAM" id="SSF51182">
    <property type="entry name" value="RmlC-like cupins"/>
    <property type="match status" value="1"/>
</dbReference>
<evidence type="ECO:0000259" key="8">
    <source>
        <dbReference type="Pfam" id="PF20510"/>
    </source>
</evidence>
<feature type="region of interest" description="Disordered" evidence="7">
    <location>
        <begin position="74"/>
        <end position="105"/>
    </location>
</feature>
<proteinExistence type="predicted"/>
<evidence type="ECO:0000313" key="10">
    <source>
        <dbReference type="Proteomes" id="UP000740926"/>
    </source>
</evidence>
<dbReference type="InterPro" id="IPR046452">
    <property type="entry name" value="HgmA_N"/>
</dbReference>
<dbReference type="GO" id="GO:0005737">
    <property type="term" value="C:cytoplasm"/>
    <property type="evidence" value="ECO:0007669"/>
    <property type="project" value="TreeGrafter"/>
</dbReference>
<dbReference type="GO" id="GO:0006559">
    <property type="term" value="P:L-phenylalanine catabolic process"/>
    <property type="evidence" value="ECO:0007669"/>
    <property type="project" value="InterPro"/>
</dbReference>
<gene>
    <name evidence="9" type="ORF">G6F50_016188</name>
</gene>
<reference evidence="9 10" key="1">
    <citation type="journal article" date="2020" name="Microb. Genom.">
        <title>Genetic diversity of clinical and environmental Mucorales isolates obtained from an investigation of mucormycosis cases among solid organ transplant recipients.</title>
        <authorList>
            <person name="Nguyen M.H."/>
            <person name="Kaul D."/>
            <person name="Muto C."/>
            <person name="Cheng S.J."/>
            <person name="Richter R.A."/>
            <person name="Bruno V.M."/>
            <person name="Liu G."/>
            <person name="Beyhan S."/>
            <person name="Sundermann A.J."/>
            <person name="Mounaud S."/>
            <person name="Pasculle A.W."/>
            <person name="Nierman W.C."/>
            <person name="Driscoll E."/>
            <person name="Cumbie R."/>
            <person name="Clancy C.J."/>
            <person name="Dupont C.L."/>
        </authorList>
    </citation>
    <scope>NUCLEOTIDE SEQUENCE [LARGE SCALE GENOMIC DNA]</scope>
    <source>
        <strain evidence="9 10">GL24</strain>
    </source>
</reference>
<dbReference type="GO" id="GO:0006570">
    <property type="term" value="P:tyrosine metabolic process"/>
    <property type="evidence" value="ECO:0007669"/>
    <property type="project" value="InterPro"/>
</dbReference>
<name>A0A9P7C2R3_9FUNG</name>
<dbReference type="PANTHER" id="PTHR11056:SF0">
    <property type="entry name" value="HOMOGENTISATE 1,2-DIOXYGENASE"/>
    <property type="match status" value="1"/>
</dbReference>
<evidence type="ECO:0000256" key="4">
    <source>
        <dbReference type="ARBA" id="ARBA00022964"/>
    </source>
</evidence>
<evidence type="ECO:0000256" key="7">
    <source>
        <dbReference type="SAM" id="MobiDB-lite"/>
    </source>
</evidence>
<dbReference type="InterPro" id="IPR005708">
    <property type="entry name" value="Homogentis_dOase"/>
</dbReference>
<evidence type="ECO:0000256" key="1">
    <source>
        <dbReference type="ARBA" id="ARBA00004704"/>
    </source>
</evidence>
<evidence type="ECO:0000256" key="6">
    <source>
        <dbReference type="ARBA" id="ARBA00023004"/>
    </source>
</evidence>
<feature type="domain" description="Homogentisate 1,2-dioxygenase N-terminal" evidence="8">
    <location>
        <begin position="1"/>
        <end position="62"/>
    </location>
</feature>
<comment type="pathway">
    <text evidence="1">Amino-acid degradation; L-phenylalanine degradation; acetoacetate and fumarate from L-phenylalanine: step 4/6.</text>
</comment>
<evidence type="ECO:0000256" key="3">
    <source>
        <dbReference type="ARBA" id="ARBA00022723"/>
    </source>
</evidence>
<dbReference type="InterPro" id="IPR011051">
    <property type="entry name" value="RmlC_Cupin_sf"/>
</dbReference>
<feature type="compositionally biased region" description="Basic and acidic residues" evidence="7">
    <location>
        <begin position="74"/>
        <end position="85"/>
    </location>
</feature>
<evidence type="ECO:0000256" key="2">
    <source>
        <dbReference type="ARBA" id="ARBA00013127"/>
    </source>
</evidence>